<name>A0AAD4TC80_9MAGN</name>
<proteinExistence type="predicted"/>
<feature type="non-terminal residue" evidence="1">
    <location>
        <position position="92"/>
    </location>
</feature>
<sequence>MPMKISLSNACLIIDDHHRVSTKDQKKIQMPMKISLSNACLIIDDHHRVSTKDQKKIQQIKNGLLLSDIVIHNQLLSLCISKTNFSSRILLR</sequence>
<dbReference type="EMBL" id="JAJJMB010003672">
    <property type="protein sequence ID" value="KAI3946334.1"/>
    <property type="molecule type" value="Genomic_DNA"/>
</dbReference>
<gene>
    <name evidence="1" type="ORF">MKW98_010458</name>
</gene>
<protein>
    <submittedName>
        <fullName evidence="1">Uncharacterized protein</fullName>
    </submittedName>
</protein>
<reference evidence="1" key="1">
    <citation type="submission" date="2022-04" db="EMBL/GenBank/DDBJ databases">
        <title>A functionally conserved STORR gene fusion in Papaver species that diverged 16.8 million years ago.</title>
        <authorList>
            <person name="Catania T."/>
        </authorList>
    </citation>
    <scope>NUCLEOTIDE SEQUENCE</scope>
    <source>
        <strain evidence="1">S-188037</strain>
    </source>
</reference>
<organism evidence="1 2">
    <name type="scientific">Papaver atlanticum</name>
    <dbReference type="NCBI Taxonomy" id="357466"/>
    <lineage>
        <taxon>Eukaryota</taxon>
        <taxon>Viridiplantae</taxon>
        <taxon>Streptophyta</taxon>
        <taxon>Embryophyta</taxon>
        <taxon>Tracheophyta</taxon>
        <taxon>Spermatophyta</taxon>
        <taxon>Magnoliopsida</taxon>
        <taxon>Ranunculales</taxon>
        <taxon>Papaveraceae</taxon>
        <taxon>Papaveroideae</taxon>
        <taxon>Papaver</taxon>
    </lineage>
</organism>
<accession>A0AAD4TC80</accession>
<dbReference type="AlphaFoldDB" id="A0AAD4TC80"/>
<keyword evidence="2" id="KW-1185">Reference proteome</keyword>
<evidence type="ECO:0000313" key="1">
    <source>
        <dbReference type="EMBL" id="KAI3946334.1"/>
    </source>
</evidence>
<dbReference type="Proteomes" id="UP001202328">
    <property type="component" value="Unassembled WGS sequence"/>
</dbReference>
<evidence type="ECO:0000313" key="2">
    <source>
        <dbReference type="Proteomes" id="UP001202328"/>
    </source>
</evidence>
<comment type="caution">
    <text evidence="1">The sequence shown here is derived from an EMBL/GenBank/DDBJ whole genome shotgun (WGS) entry which is preliminary data.</text>
</comment>